<dbReference type="Gene3D" id="1.10.3210.10">
    <property type="entry name" value="Hypothetical protein af1432"/>
    <property type="match status" value="1"/>
</dbReference>
<evidence type="ECO:0000259" key="1">
    <source>
        <dbReference type="PROSITE" id="PS51832"/>
    </source>
</evidence>
<dbReference type="SUPFAM" id="SSF55781">
    <property type="entry name" value="GAF domain-like"/>
    <property type="match status" value="2"/>
</dbReference>
<evidence type="ECO:0000313" key="3">
    <source>
        <dbReference type="Proteomes" id="UP000320048"/>
    </source>
</evidence>
<protein>
    <submittedName>
        <fullName evidence="2">HD domain-containing protein</fullName>
    </submittedName>
</protein>
<dbReference type="InterPro" id="IPR003607">
    <property type="entry name" value="HD/PDEase_dom"/>
</dbReference>
<dbReference type="Proteomes" id="UP000320048">
    <property type="component" value="Unassembled WGS sequence"/>
</dbReference>
<dbReference type="Gene3D" id="3.30.450.40">
    <property type="match status" value="2"/>
</dbReference>
<dbReference type="SMART" id="SM00471">
    <property type="entry name" value="HDc"/>
    <property type="match status" value="1"/>
</dbReference>
<dbReference type="InterPro" id="IPR003018">
    <property type="entry name" value="GAF"/>
</dbReference>
<dbReference type="PANTHER" id="PTHR43155:SF2">
    <property type="entry name" value="CYCLIC DI-GMP PHOSPHODIESTERASE PA4108"/>
    <property type="match status" value="1"/>
</dbReference>
<dbReference type="CDD" id="cd00077">
    <property type="entry name" value="HDc"/>
    <property type="match status" value="1"/>
</dbReference>
<dbReference type="Pfam" id="PF13487">
    <property type="entry name" value="HD_5"/>
    <property type="match status" value="1"/>
</dbReference>
<proteinExistence type="predicted"/>
<name>A0A537J646_9BACT</name>
<dbReference type="Pfam" id="PF13185">
    <property type="entry name" value="GAF_2"/>
    <property type="match status" value="1"/>
</dbReference>
<evidence type="ECO:0000313" key="2">
    <source>
        <dbReference type="EMBL" id="TMI79029.1"/>
    </source>
</evidence>
<feature type="domain" description="HD-GYP" evidence="1">
    <location>
        <begin position="269"/>
        <end position="464"/>
    </location>
</feature>
<dbReference type="SUPFAM" id="SSF109604">
    <property type="entry name" value="HD-domain/PDEase-like"/>
    <property type="match status" value="1"/>
</dbReference>
<reference evidence="2 3" key="1">
    <citation type="journal article" date="2019" name="Nat. Microbiol.">
        <title>Mediterranean grassland soil C-N compound turnover is dependent on rainfall and depth, and is mediated by genomically divergent microorganisms.</title>
        <authorList>
            <person name="Diamond S."/>
            <person name="Andeer P.F."/>
            <person name="Li Z."/>
            <person name="Crits-Christoph A."/>
            <person name="Burstein D."/>
            <person name="Anantharaman K."/>
            <person name="Lane K.R."/>
            <person name="Thomas B.C."/>
            <person name="Pan C."/>
            <person name="Northen T.R."/>
            <person name="Banfield J.F."/>
        </authorList>
    </citation>
    <scope>NUCLEOTIDE SEQUENCE [LARGE SCALE GENOMIC DNA]</scope>
    <source>
        <strain evidence="2">NP_7</strain>
    </source>
</reference>
<dbReference type="InterPro" id="IPR029016">
    <property type="entry name" value="GAF-like_dom_sf"/>
</dbReference>
<dbReference type="InterPro" id="IPR037522">
    <property type="entry name" value="HD_GYP_dom"/>
</dbReference>
<comment type="caution">
    <text evidence="2">The sequence shown here is derived from an EMBL/GenBank/DDBJ whole genome shotgun (WGS) entry which is preliminary data.</text>
</comment>
<gene>
    <name evidence="2" type="ORF">E6H04_11290</name>
</gene>
<dbReference type="EMBL" id="VBAO01000320">
    <property type="protein sequence ID" value="TMI79029.1"/>
    <property type="molecule type" value="Genomic_DNA"/>
</dbReference>
<accession>A0A537J646</accession>
<dbReference type="SMART" id="SM00065">
    <property type="entry name" value="GAF"/>
    <property type="match status" value="1"/>
</dbReference>
<organism evidence="2 3">
    <name type="scientific">Candidatus Segetimicrobium genomatis</name>
    <dbReference type="NCBI Taxonomy" id="2569760"/>
    <lineage>
        <taxon>Bacteria</taxon>
        <taxon>Bacillati</taxon>
        <taxon>Candidatus Sysuimicrobiota</taxon>
        <taxon>Candidatus Sysuimicrobiia</taxon>
        <taxon>Candidatus Sysuimicrobiales</taxon>
        <taxon>Candidatus Segetimicrobiaceae</taxon>
        <taxon>Candidatus Segetimicrobium</taxon>
    </lineage>
</organism>
<sequence>MDGAKPDVLEVSGRALVGPTSVLYPDVQALSPAVAVPRLTQSEGYRALANWPLAHEGAVLGCVACYYDAPRTLSAPEQEAFQALSEEAAFALNNVRAREAQMLRAADLEVLFEVTRRLRTARNPREIYPILVEHAMELLHADTGVLSLLDDERPEFECVFAVGLPPEVRGSTLPFSGSPFERVAQTGTTFHTSNFGGDPLPIWLNGLRAVGPAVIAPVRSEQATIGVFCLGRKRGSDVAPFTEKEARLLEGIAEIGGNAIRRARLFENLEQSYIQMVVSLARTMDARDTYTSGHSERISQWAEGVARELGCGEGEIQDIRWGALLHDIGKIGVPDAILRKPSQLTGQEWVIMRKHPVIGEEILVPIGRMRGVAGLVRHHQEMWDGSGYPDGLKGEEIPLGARILSVCDAYSAITDDRPYKKARTHLEAVTELRRCAGTQFDPRVVEAFCTIIERQQEREKAGQRPQ</sequence>
<dbReference type="PROSITE" id="PS51832">
    <property type="entry name" value="HD_GYP"/>
    <property type="match status" value="1"/>
</dbReference>
<dbReference type="PANTHER" id="PTHR43155">
    <property type="entry name" value="CYCLIC DI-GMP PHOSPHODIESTERASE PA4108-RELATED"/>
    <property type="match status" value="1"/>
</dbReference>
<dbReference type="AlphaFoldDB" id="A0A537J646"/>